<accession>A0A0F9FLU0</accession>
<keyword evidence="1" id="KW-1133">Transmembrane helix</keyword>
<keyword evidence="1" id="KW-0472">Membrane</keyword>
<protein>
    <submittedName>
        <fullName evidence="2">Uncharacterized protein</fullName>
    </submittedName>
</protein>
<evidence type="ECO:0000256" key="1">
    <source>
        <dbReference type="SAM" id="Phobius"/>
    </source>
</evidence>
<sequence length="188" mass="21261">VIRAEKGLPEWNNWVQKFQKGLYVFISFLIIAFPLIILLILLMAFVPIERLDMLAFSKRGELILLSVPTVVEAFLFPLIIVHVALTGNTIKLSGVRKYFVLYRANFARLFIVALLNIFLWAIIISIANLSEGLIINFSNDTTFWFLIGASIVTSIPIFIADIFLHHLYGQIGIAIDRESPEQIVANKA</sequence>
<name>A0A0F9FLU0_9ZZZZ</name>
<feature type="non-terminal residue" evidence="2">
    <location>
        <position position="1"/>
    </location>
</feature>
<dbReference type="EMBL" id="LAZR01032041">
    <property type="protein sequence ID" value="KKL52012.1"/>
    <property type="molecule type" value="Genomic_DNA"/>
</dbReference>
<organism evidence="2">
    <name type="scientific">marine sediment metagenome</name>
    <dbReference type="NCBI Taxonomy" id="412755"/>
    <lineage>
        <taxon>unclassified sequences</taxon>
        <taxon>metagenomes</taxon>
        <taxon>ecological metagenomes</taxon>
    </lineage>
</organism>
<feature type="transmembrane region" description="Helical" evidence="1">
    <location>
        <begin position="142"/>
        <end position="164"/>
    </location>
</feature>
<proteinExistence type="predicted"/>
<feature type="transmembrane region" description="Helical" evidence="1">
    <location>
        <begin position="62"/>
        <end position="85"/>
    </location>
</feature>
<evidence type="ECO:0000313" key="2">
    <source>
        <dbReference type="EMBL" id="KKL52012.1"/>
    </source>
</evidence>
<feature type="transmembrane region" description="Helical" evidence="1">
    <location>
        <begin position="21"/>
        <end position="42"/>
    </location>
</feature>
<feature type="transmembrane region" description="Helical" evidence="1">
    <location>
        <begin position="106"/>
        <end position="130"/>
    </location>
</feature>
<keyword evidence="1" id="KW-0812">Transmembrane</keyword>
<reference evidence="2" key="1">
    <citation type="journal article" date="2015" name="Nature">
        <title>Complex archaea that bridge the gap between prokaryotes and eukaryotes.</title>
        <authorList>
            <person name="Spang A."/>
            <person name="Saw J.H."/>
            <person name="Jorgensen S.L."/>
            <person name="Zaremba-Niedzwiedzka K."/>
            <person name="Martijn J."/>
            <person name="Lind A.E."/>
            <person name="van Eijk R."/>
            <person name="Schleper C."/>
            <person name="Guy L."/>
            <person name="Ettema T.J."/>
        </authorList>
    </citation>
    <scope>NUCLEOTIDE SEQUENCE</scope>
</reference>
<dbReference type="AlphaFoldDB" id="A0A0F9FLU0"/>
<gene>
    <name evidence="2" type="ORF">LCGC14_2289720</name>
</gene>
<comment type="caution">
    <text evidence="2">The sequence shown here is derived from an EMBL/GenBank/DDBJ whole genome shotgun (WGS) entry which is preliminary data.</text>
</comment>